<keyword evidence="2" id="KW-0645">Protease</keyword>
<organism evidence="2 3">
    <name type="scientific">Bergeyella zoohelcum</name>
    <dbReference type="NCBI Taxonomy" id="1015"/>
    <lineage>
        <taxon>Bacteria</taxon>
        <taxon>Pseudomonadati</taxon>
        <taxon>Bacteroidota</taxon>
        <taxon>Flavobacteriia</taxon>
        <taxon>Flavobacteriales</taxon>
        <taxon>Weeksellaceae</taxon>
        <taxon>Bergeyella</taxon>
    </lineage>
</organism>
<evidence type="ECO:0000313" key="2">
    <source>
        <dbReference type="EMBL" id="SUV52715.1"/>
    </source>
</evidence>
<dbReference type="SUPFAM" id="SSF53187">
    <property type="entry name" value="Zn-dependent exopeptidases"/>
    <property type="match status" value="1"/>
</dbReference>
<keyword evidence="2" id="KW-0378">Hydrolase</keyword>
<dbReference type="Pfam" id="PF00246">
    <property type="entry name" value="Peptidase_M14"/>
    <property type="match status" value="1"/>
</dbReference>
<sequence>MDFLQMYQRNPQFTNRYLSPDLLFEYLENISSVEKRVIGHSAENLPIYSVTWGKGNINVLAWSQMHGNESNSSLAFLDFLCTAEKHADDFEFLYHSLSLDFILMLNPDGAKRWIRQNAENIDLNRDFWAMQSTELPYLKSIFDTKKYDYALNLHEQRTIFSTDGEKYPATMSFLSASEEESRAVTETRKKSMAVIAKIVAQLKEDLPNEIGRYTDEFYPNAVGDNFMKLGIPTILFEGGHYYNDYERVHQRKFYTKALYEAFVAMVELNGSTENWEKYFDIPENKSSHYDMIFRNVNIRPSANYMIDIGIQYAEEYDEKLNDIVYVPIISSLEEKEKRKGWVEINCINKKFISFGTGLEVGEVMNFAIEKNN</sequence>
<accession>A0A380ZUQ4</accession>
<name>A0A380ZUQ4_9FLAO</name>
<evidence type="ECO:0000259" key="1">
    <source>
        <dbReference type="Pfam" id="PF00246"/>
    </source>
</evidence>
<proteinExistence type="predicted"/>
<dbReference type="RefSeq" id="WP_002688161.1">
    <property type="nucleotide sequence ID" value="NZ_UFTJ01000003.1"/>
</dbReference>
<dbReference type="GO" id="GO:0008270">
    <property type="term" value="F:zinc ion binding"/>
    <property type="evidence" value="ECO:0007669"/>
    <property type="project" value="InterPro"/>
</dbReference>
<dbReference type="GO" id="GO:0004181">
    <property type="term" value="F:metallocarboxypeptidase activity"/>
    <property type="evidence" value="ECO:0007669"/>
    <property type="project" value="InterPro"/>
</dbReference>
<reference evidence="2 3" key="1">
    <citation type="submission" date="2018-06" db="EMBL/GenBank/DDBJ databases">
        <authorList>
            <consortium name="Pathogen Informatics"/>
            <person name="Doyle S."/>
        </authorList>
    </citation>
    <scope>NUCLEOTIDE SEQUENCE [LARGE SCALE GENOMIC DNA]</scope>
    <source>
        <strain evidence="2 3">NCTC11661</strain>
    </source>
</reference>
<dbReference type="Gene3D" id="3.40.630.10">
    <property type="entry name" value="Zn peptidases"/>
    <property type="match status" value="1"/>
</dbReference>
<feature type="domain" description="Peptidase M14" evidence="1">
    <location>
        <begin position="33"/>
        <end position="129"/>
    </location>
</feature>
<protein>
    <submittedName>
        <fullName evidence="2">Zinc carboxypeptidase</fullName>
    </submittedName>
</protein>
<evidence type="ECO:0000313" key="3">
    <source>
        <dbReference type="Proteomes" id="UP000255515"/>
    </source>
</evidence>
<gene>
    <name evidence="2" type="ORF">NCTC11661_01857</name>
</gene>
<dbReference type="AlphaFoldDB" id="A0A380ZUQ4"/>
<dbReference type="EMBL" id="UFTJ01000003">
    <property type="protein sequence ID" value="SUV52715.1"/>
    <property type="molecule type" value="Genomic_DNA"/>
</dbReference>
<dbReference type="InterPro" id="IPR000834">
    <property type="entry name" value="Peptidase_M14"/>
</dbReference>
<dbReference type="Proteomes" id="UP000255515">
    <property type="component" value="Unassembled WGS sequence"/>
</dbReference>
<dbReference type="GO" id="GO:0006508">
    <property type="term" value="P:proteolysis"/>
    <property type="evidence" value="ECO:0007669"/>
    <property type="project" value="InterPro"/>
</dbReference>
<keyword evidence="2" id="KW-0121">Carboxypeptidase</keyword>